<reference evidence="1 2" key="1">
    <citation type="submission" date="2023-03" db="EMBL/GenBank/DDBJ databases">
        <title>High recombination rates correlate with genetic variation in Cardiocondyla obscurior ants.</title>
        <authorList>
            <person name="Errbii M."/>
        </authorList>
    </citation>
    <scope>NUCLEOTIDE SEQUENCE [LARGE SCALE GENOMIC DNA]</scope>
    <source>
        <strain evidence="1">Alpha-2009</strain>
        <tissue evidence="1">Whole body</tissue>
    </source>
</reference>
<dbReference type="EMBL" id="JADYXP020000012">
    <property type="protein sequence ID" value="KAL0113376.1"/>
    <property type="molecule type" value="Genomic_DNA"/>
</dbReference>
<gene>
    <name evidence="1" type="ORF">PUN28_012505</name>
</gene>
<keyword evidence="2" id="KW-1185">Reference proteome</keyword>
<organism evidence="1 2">
    <name type="scientific">Cardiocondyla obscurior</name>
    <dbReference type="NCBI Taxonomy" id="286306"/>
    <lineage>
        <taxon>Eukaryota</taxon>
        <taxon>Metazoa</taxon>
        <taxon>Ecdysozoa</taxon>
        <taxon>Arthropoda</taxon>
        <taxon>Hexapoda</taxon>
        <taxon>Insecta</taxon>
        <taxon>Pterygota</taxon>
        <taxon>Neoptera</taxon>
        <taxon>Endopterygota</taxon>
        <taxon>Hymenoptera</taxon>
        <taxon>Apocrita</taxon>
        <taxon>Aculeata</taxon>
        <taxon>Formicoidea</taxon>
        <taxon>Formicidae</taxon>
        <taxon>Myrmicinae</taxon>
        <taxon>Cardiocondyla</taxon>
    </lineage>
</organism>
<name>A0AAW2FBS0_9HYME</name>
<evidence type="ECO:0000313" key="1">
    <source>
        <dbReference type="EMBL" id="KAL0113376.1"/>
    </source>
</evidence>
<comment type="caution">
    <text evidence="1">The sequence shown here is derived from an EMBL/GenBank/DDBJ whole genome shotgun (WGS) entry which is preliminary data.</text>
</comment>
<dbReference type="Proteomes" id="UP001430953">
    <property type="component" value="Unassembled WGS sequence"/>
</dbReference>
<proteinExistence type="predicted"/>
<protein>
    <submittedName>
        <fullName evidence="1">Uncharacterized protein</fullName>
    </submittedName>
</protein>
<evidence type="ECO:0000313" key="2">
    <source>
        <dbReference type="Proteomes" id="UP001430953"/>
    </source>
</evidence>
<dbReference type="AlphaFoldDB" id="A0AAW2FBS0"/>
<accession>A0AAW2FBS0</accession>
<sequence length="77" mass="8958">MVDKLKIPSSRAVICKTKYCIQYKLQYKCVGDTSNSEYSIQNHFTFVTLSCRFLRHTYLSIKLKLGIYSGMAKPNRK</sequence>